<dbReference type="PROSITE" id="PS51257">
    <property type="entry name" value="PROKAR_LIPOPROTEIN"/>
    <property type="match status" value="1"/>
</dbReference>
<evidence type="ECO:0000313" key="1">
    <source>
        <dbReference type="EMBL" id="TCC99771.1"/>
    </source>
</evidence>
<sequence length="174" mass="20076">MKGKIILLLGLSWLVACKPMELKQIDLIKNRVMVQVADTVIKAELMEGKISIDLRHTYFWFENGRINSSQGAYSGKLLHGNFKSYHSGSKRLLVAGQLDHGLKTGSWLSWYGDGNLMQRKMYKNGLLDGLFMQFDSSGRPVDTMKYRKGILKQQKTDTVGFYRKFKRFLKFKKK</sequence>
<dbReference type="Gene3D" id="3.90.930.1">
    <property type="match status" value="1"/>
</dbReference>
<dbReference type="Proteomes" id="UP000293347">
    <property type="component" value="Unassembled WGS sequence"/>
</dbReference>
<comment type="caution">
    <text evidence="1">The sequence shown here is derived from an EMBL/GenBank/DDBJ whole genome shotgun (WGS) entry which is preliminary data.</text>
</comment>
<evidence type="ECO:0000313" key="2">
    <source>
        <dbReference type="Proteomes" id="UP000293347"/>
    </source>
</evidence>
<reference evidence="1 2" key="1">
    <citation type="submission" date="2019-02" db="EMBL/GenBank/DDBJ databases">
        <title>Pedobacter sp. RP-1-14 sp. nov., isolated from Arctic soil.</title>
        <authorList>
            <person name="Dahal R.H."/>
        </authorList>
    </citation>
    <scope>NUCLEOTIDE SEQUENCE [LARGE SCALE GENOMIC DNA]</scope>
    <source>
        <strain evidence="1 2">RP-1-14</strain>
    </source>
</reference>
<dbReference type="RefSeq" id="WP_131597107.1">
    <property type="nucleotide sequence ID" value="NZ_SJSL01000005.1"/>
</dbReference>
<dbReference type="AlphaFoldDB" id="A0A4R0NGU8"/>
<protein>
    <recommendedName>
        <fullName evidence="3">MORN repeat protein</fullName>
    </recommendedName>
</protein>
<accession>A0A4R0NGU8</accession>
<proteinExistence type="predicted"/>
<dbReference type="EMBL" id="SJSL01000005">
    <property type="protein sequence ID" value="TCC99771.1"/>
    <property type="molecule type" value="Genomic_DNA"/>
</dbReference>
<organism evidence="1 2">
    <name type="scientific">Pedobacter psychroterrae</name>
    <dbReference type="NCBI Taxonomy" id="2530453"/>
    <lineage>
        <taxon>Bacteria</taxon>
        <taxon>Pseudomonadati</taxon>
        <taxon>Bacteroidota</taxon>
        <taxon>Sphingobacteriia</taxon>
        <taxon>Sphingobacteriales</taxon>
        <taxon>Sphingobacteriaceae</taxon>
        <taxon>Pedobacter</taxon>
    </lineage>
</organism>
<evidence type="ECO:0008006" key="3">
    <source>
        <dbReference type="Google" id="ProtNLM"/>
    </source>
</evidence>
<gene>
    <name evidence="1" type="ORF">EZ437_16145</name>
</gene>
<name>A0A4R0NGU8_9SPHI</name>
<dbReference type="SUPFAM" id="SSF82185">
    <property type="entry name" value="Histone H3 K4-specific methyltransferase SET7/9 N-terminal domain"/>
    <property type="match status" value="1"/>
</dbReference>
<dbReference type="OrthoDB" id="703600at2"/>
<keyword evidence="2" id="KW-1185">Reference proteome</keyword>